<organism evidence="2 3">
    <name type="scientific">Sphingobium cupriresistens LL01</name>
    <dbReference type="NCBI Taxonomy" id="1420583"/>
    <lineage>
        <taxon>Bacteria</taxon>
        <taxon>Pseudomonadati</taxon>
        <taxon>Pseudomonadota</taxon>
        <taxon>Alphaproteobacteria</taxon>
        <taxon>Sphingomonadales</taxon>
        <taxon>Sphingomonadaceae</taxon>
        <taxon>Sphingobium</taxon>
    </lineage>
</organism>
<evidence type="ECO:0000313" key="3">
    <source>
        <dbReference type="Proteomes" id="UP000052232"/>
    </source>
</evidence>
<proteinExistence type="predicted"/>
<dbReference type="GO" id="GO:0015074">
    <property type="term" value="P:DNA integration"/>
    <property type="evidence" value="ECO:0007669"/>
    <property type="project" value="InterPro"/>
</dbReference>
<gene>
    <name evidence="2" type="ORF">V473_20650</name>
</gene>
<dbReference type="AlphaFoldDB" id="A0A0J7XN06"/>
<dbReference type="EMBL" id="JACT01000005">
    <property type="protein sequence ID" value="KMS53351.1"/>
    <property type="molecule type" value="Genomic_DNA"/>
</dbReference>
<feature type="domain" description="Integrase catalytic" evidence="1">
    <location>
        <begin position="112"/>
        <end position="273"/>
    </location>
</feature>
<dbReference type="InterPro" id="IPR036397">
    <property type="entry name" value="RNaseH_sf"/>
</dbReference>
<dbReference type="SUPFAM" id="SSF53098">
    <property type="entry name" value="Ribonuclease H-like"/>
    <property type="match status" value="1"/>
</dbReference>
<dbReference type="Proteomes" id="UP000052232">
    <property type="component" value="Unassembled WGS sequence"/>
</dbReference>
<dbReference type="Pfam" id="PF13683">
    <property type="entry name" value="rve_3"/>
    <property type="match status" value="1"/>
</dbReference>
<name>A0A0J7XN06_9SPHN</name>
<dbReference type="PANTHER" id="PTHR47515:SF1">
    <property type="entry name" value="BLR2054 PROTEIN"/>
    <property type="match status" value="1"/>
</dbReference>
<protein>
    <submittedName>
        <fullName evidence="2">Integrase</fullName>
    </submittedName>
</protein>
<evidence type="ECO:0000259" key="1">
    <source>
        <dbReference type="PROSITE" id="PS50994"/>
    </source>
</evidence>
<dbReference type="InterPro" id="IPR012337">
    <property type="entry name" value="RNaseH-like_sf"/>
</dbReference>
<reference evidence="2 3" key="1">
    <citation type="journal article" date="2015" name="G3 (Bethesda)">
        <title>Insights into Ongoing Evolution of the Hexachlorocyclohexane Catabolic Pathway from Comparative Genomics of Ten Sphingomonadaceae Strains.</title>
        <authorList>
            <person name="Pearce S.L."/>
            <person name="Oakeshott J.G."/>
            <person name="Pandey G."/>
        </authorList>
    </citation>
    <scope>NUCLEOTIDE SEQUENCE [LARGE SCALE GENOMIC DNA]</scope>
    <source>
        <strain evidence="2 3">LL01</strain>
    </source>
</reference>
<accession>A0A0J7XN06</accession>
<dbReference type="NCBIfam" id="NF033516">
    <property type="entry name" value="transpos_IS3"/>
    <property type="match status" value="1"/>
</dbReference>
<dbReference type="InterPro" id="IPR048020">
    <property type="entry name" value="Transpos_IS3"/>
</dbReference>
<dbReference type="InterPro" id="IPR025948">
    <property type="entry name" value="HTH-like_dom"/>
</dbReference>
<dbReference type="PROSITE" id="PS50994">
    <property type="entry name" value="INTEGRASE"/>
    <property type="match status" value="1"/>
</dbReference>
<keyword evidence="3" id="KW-1185">Reference proteome</keyword>
<dbReference type="Pfam" id="PF13276">
    <property type="entry name" value="HTH_21"/>
    <property type="match status" value="1"/>
</dbReference>
<dbReference type="STRING" id="1420583.V473_20650"/>
<evidence type="ECO:0000313" key="2">
    <source>
        <dbReference type="EMBL" id="KMS53351.1"/>
    </source>
</evidence>
<dbReference type="PANTHER" id="PTHR47515">
    <property type="entry name" value="LOW CALCIUM RESPONSE LOCUS PROTEIN T"/>
    <property type="match status" value="1"/>
</dbReference>
<dbReference type="Gene3D" id="3.30.420.10">
    <property type="entry name" value="Ribonuclease H-like superfamily/Ribonuclease H"/>
    <property type="match status" value="1"/>
</dbReference>
<comment type="caution">
    <text evidence="2">The sequence shown here is derived from an EMBL/GenBank/DDBJ whole genome shotgun (WGS) entry which is preliminary data.</text>
</comment>
<dbReference type="GO" id="GO:0003676">
    <property type="term" value="F:nucleic acid binding"/>
    <property type="evidence" value="ECO:0007669"/>
    <property type="project" value="InterPro"/>
</dbReference>
<dbReference type="InterPro" id="IPR001584">
    <property type="entry name" value="Integrase_cat-core"/>
</dbReference>
<dbReference type="PATRIC" id="fig|1420583.3.peg.3939"/>
<sequence>MVKPAAQRKAVEHVRQAFAISERRACAILSVDRTSMRYAHRRSDDGDLRSRLCEIALERRRFGYRRLGIMLAREGMVMNHKKLLRLYREENLRVRRRRGRKRAMGTRAPMTLPQAPNQRWSLDFVSDTLVCGRRFRMLAVVDDFTRECLALVADTSLSGARVGRELDAIIAVRGRPLMIVSDNGTELTSLAILRWTQDRRIEWHYIAPGKPQQNGFVESFDGRLRDECLNETLFASLGHARSVLKNWRDDYNHVRPHSGIGGLTPTDAARRLVQPCPDGHHDNPGLYLYQPALITTHVPICGVQLS</sequence>